<dbReference type="CDD" id="cd04187">
    <property type="entry name" value="DPM1_like_bac"/>
    <property type="match status" value="1"/>
</dbReference>
<evidence type="ECO:0000313" key="3">
    <source>
        <dbReference type="EMBL" id="SEK53454.1"/>
    </source>
</evidence>
<sequence>MKEKISIVIPCYNEEPMIELFYKEMSNVSKNGLKTYDFEYIFVNDGSSDRTLEIMRKLSVQNPSEVRYLSFSRNFGKEAALYAGLKAASGDFIVVMDVDLQDPPSLLPEMINLLKSDDYDCVGTRRTTRVGEPPIRSFFAKQFYKLINRITDIEIVDGARDYRIMTRQMTDSVLSVSEYNRFSKGIFSWVGYNTTYINYENVERMAGKTNWSFWGLFKYSLDGIVSFSEVPLSISSFIGLFSFIVSILMAIFFTVRTVLFNNPTEGWTSLMVVILGLGGIQLFSIGILGKYVGKMFLEAKKRPLFVIKEQSGTGDETNE</sequence>
<dbReference type="PANTHER" id="PTHR48090">
    <property type="entry name" value="UNDECAPRENYL-PHOSPHATE 4-DEOXY-4-FORMAMIDO-L-ARABINOSE TRANSFERASE-RELATED"/>
    <property type="match status" value="1"/>
</dbReference>
<dbReference type="Gene3D" id="3.90.550.10">
    <property type="entry name" value="Spore Coat Polysaccharide Biosynthesis Protein SpsA, Chain A"/>
    <property type="match status" value="1"/>
</dbReference>
<feature type="domain" description="Glycosyltransferase 2-like" evidence="2">
    <location>
        <begin position="6"/>
        <end position="171"/>
    </location>
</feature>
<organism evidence="3 4">
    <name type="scientific">Alkalibacterium pelagium</name>
    <dbReference type="NCBI Taxonomy" id="426702"/>
    <lineage>
        <taxon>Bacteria</taxon>
        <taxon>Bacillati</taxon>
        <taxon>Bacillota</taxon>
        <taxon>Bacilli</taxon>
        <taxon>Lactobacillales</taxon>
        <taxon>Carnobacteriaceae</taxon>
        <taxon>Alkalibacterium</taxon>
    </lineage>
</organism>
<dbReference type="AlphaFoldDB" id="A0A1H7HTD9"/>
<dbReference type="InterPro" id="IPR050256">
    <property type="entry name" value="Glycosyltransferase_2"/>
</dbReference>
<keyword evidence="1" id="KW-0472">Membrane</keyword>
<dbReference type="SUPFAM" id="SSF53448">
    <property type="entry name" value="Nucleotide-diphospho-sugar transferases"/>
    <property type="match status" value="1"/>
</dbReference>
<dbReference type="Proteomes" id="UP000199081">
    <property type="component" value="Unassembled WGS sequence"/>
</dbReference>
<keyword evidence="1" id="KW-1133">Transmembrane helix</keyword>
<accession>A0A1H7HTD9</accession>
<evidence type="ECO:0000313" key="4">
    <source>
        <dbReference type="Proteomes" id="UP000199081"/>
    </source>
</evidence>
<dbReference type="InterPro" id="IPR029044">
    <property type="entry name" value="Nucleotide-diphossugar_trans"/>
</dbReference>
<dbReference type="GO" id="GO:0016740">
    <property type="term" value="F:transferase activity"/>
    <property type="evidence" value="ECO:0007669"/>
    <property type="project" value="UniProtKB-KW"/>
</dbReference>
<dbReference type="GO" id="GO:0005886">
    <property type="term" value="C:plasma membrane"/>
    <property type="evidence" value="ECO:0007669"/>
    <property type="project" value="TreeGrafter"/>
</dbReference>
<name>A0A1H7HTD9_9LACT</name>
<gene>
    <name evidence="3" type="ORF">SAMN04488099_103170</name>
</gene>
<dbReference type="InterPro" id="IPR001173">
    <property type="entry name" value="Glyco_trans_2-like"/>
</dbReference>
<keyword evidence="1" id="KW-0812">Transmembrane</keyword>
<keyword evidence="3" id="KW-0808">Transferase</keyword>
<dbReference type="RefSeq" id="WP_091479378.1">
    <property type="nucleotide sequence ID" value="NZ_BJYC01000006.1"/>
</dbReference>
<feature type="transmembrane region" description="Helical" evidence="1">
    <location>
        <begin position="267"/>
        <end position="292"/>
    </location>
</feature>
<evidence type="ECO:0000259" key="2">
    <source>
        <dbReference type="Pfam" id="PF00535"/>
    </source>
</evidence>
<protein>
    <submittedName>
        <fullName evidence="3">Glycosyltransferase involved in cell wall bisynthesis</fullName>
    </submittedName>
</protein>
<dbReference type="STRING" id="426702.SAMN04488099_103170"/>
<keyword evidence="4" id="KW-1185">Reference proteome</keyword>
<reference evidence="4" key="1">
    <citation type="submission" date="2016-10" db="EMBL/GenBank/DDBJ databases">
        <authorList>
            <person name="Varghese N."/>
            <person name="Submissions S."/>
        </authorList>
    </citation>
    <scope>NUCLEOTIDE SEQUENCE [LARGE SCALE GENOMIC DNA]</scope>
    <source>
        <strain evidence="4">DSM 19183</strain>
    </source>
</reference>
<dbReference type="OrthoDB" id="9807778at2"/>
<dbReference type="PANTHER" id="PTHR48090:SF8">
    <property type="entry name" value="GLYCOSYLTRANSFERASE CSBB-RELATED"/>
    <property type="match status" value="1"/>
</dbReference>
<dbReference type="Pfam" id="PF00535">
    <property type="entry name" value="Glycos_transf_2"/>
    <property type="match status" value="1"/>
</dbReference>
<proteinExistence type="predicted"/>
<feature type="transmembrane region" description="Helical" evidence="1">
    <location>
        <begin position="237"/>
        <end position="255"/>
    </location>
</feature>
<dbReference type="EMBL" id="FNZU01000003">
    <property type="protein sequence ID" value="SEK53454.1"/>
    <property type="molecule type" value="Genomic_DNA"/>
</dbReference>
<evidence type="ECO:0000256" key="1">
    <source>
        <dbReference type="SAM" id="Phobius"/>
    </source>
</evidence>